<evidence type="ECO:0000313" key="2">
    <source>
        <dbReference type="Proteomes" id="UP001221142"/>
    </source>
</evidence>
<organism evidence="1 2">
    <name type="scientific">Roridomyces roridus</name>
    <dbReference type="NCBI Taxonomy" id="1738132"/>
    <lineage>
        <taxon>Eukaryota</taxon>
        <taxon>Fungi</taxon>
        <taxon>Dikarya</taxon>
        <taxon>Basidiomycota</taxon>
        <taxon>Agaricomycotina</taxon>
        <taxon>Agaricomycetes</taxon>
        <taxon>Agaricomycetidae</taxon>
        <taxon>Agaricales</taxon>
        <taxon>Marasmiineae</taxon>
        <taxon>Mycenaceae</taxon>
        <taxon>Roridomyces</taxon>
    </lineage>
</organism>
<name>A0AAD7B3J5_9AGAR</name>
<dbReference type="AlphaFoldDB" id="A0AAD7B3J5"/>
<evidence type="ECO:0008006" key="3">
    <source>
        <dbReference type="Google" id="ProtNLM"/>
    </source>
</evidence>
<gene>
    <name evidence="1" type="ORF">FB45DRAFT_945815</name>
</gene>
<dbReference type="EMBL" id="JARKIF010000043">
    <property type="protein sequence ID" value="KAJ7608739.1"/>
    <property type="molecule type" value="Genomic_DNA"/>
</dbReference>
<comment type="caution">
    <text evidence="1">The sequence shown here is derived from an EMBL/GenBank/DDBJ whole genome shotgun (WGS) entry which is preliminary data.</text>
</comment>
<sequence>MASSQQHRVDLCPRCGPLLLNAITVGTDGEIIDIDPPDHLALTNDPPSDIEAREVRQRIHHAGFQLANVKLELSRLHKHSSYSSVLELKLVRKRKALLKKIAANCAILAPMRRVPADVILEIFAWVLSQSLQGNPLYGSAYFRMSDDSAKLFPPWNLSHVCARWRVLSLSTSGLWENICLDGRETRNLHATIQTQLERSALRSLRISFNSSSSLNHEILAGLLVEHAHRWQSIHINFLSTAMLDVLNNCGANLNHLHIFSVERIALSQNADAYRFLLAAPNLSTVLVGAYSQASLPFEGLRLKQLRVPHNAPWLPVARQLRTLTLTGVRRDSNIELPALLGLKVDREDILTSLTAPGLQNLHVDDVSDHAAAALVGFVHRSACTLRRLSTNNPLYDMNFLAEIPAIWELGLRLPERGVPIGLSRLDISGTNPNPALPELRLLWVFHSRRSGMDRKVRSSLEEIMESRSRSAAHLTAALSVFNFSGSELPLKQPNGMIQRLGSLGISVGFWEKESASRRYEEFLELYV</sequence>
<proteinExistence type="predicted"/>
<accession>A0AAD7B3J5</accession>
<reference evidence="1" key="1">
    <citation type="submission" date="2023-03" db="EMBL/GenBank/DDBJ databases">
        <title>Massive genome expansion in bonnet fungi (Mycena s.s.) driven by repeated elements and novel gene families across ecological guilds.</title>
        <authorList>
            <consortium name="Lawrence Berkeley National Laboratory"/>
            <person name="Harder C.B."/>
            <person name="Miyauchi S."/>
            <person name="Viragh M."/>
            <person name="Kuo A."/>
            <person name="Thoen E."/>
            <person name="Andreopoulos B."/>
            <person name="Lu D."/>
            <person name="Skrede I."/>
            <person name="Drula E."/>
            <person name="Henrissat B."/>
            <person name="Morin E."/>
            <person name="Kohler A."/>
            <person name="Barry K."/>
            <person name="LaButti K."/>
            <person name="Morin E."/>
            <person name="Salamov A."/>
            <person name="Lipzen A."/>
            <person name="Mereny Z."/>
            <person name="Hegedus B."/>
            <person name="Baldrian P."/>
            <person name="Stursova M."/>
            <person name="Weitz H."/>
            <person name="Taylor A."/>
            <person name="Grigoriev I.V."/>
            <person name="Nagy L.G."/>
            <person name="Martin F."/>
            <person name="Kauserud H."/>
        </authorList>
    </citation>
    <scope>NUCLEOTIDE SEQUENCE</scope>
    <source>
        <strain evidence="1">9284</strain>
    </source>
</reference>
<protein>
    <recommendedName>
        <fullName evidence="3">F-box domain-containing protein</fullName>
    </recommendedName>
</protein>
<evidence type="ECO:0000313" key="1">
    <source>
        <dbReference type="EMBL" id="KAJ7608739.1"/>
    </source>
</evidence>
<dbReference type="Proteomes" id="UP001221142">
    <property type="component" value="Unassembled WGS sequence"/>
</dbReference>
<keyword evidence="2" id="KW-1185">Reference proteome</keyword>